<keyword evidence="4 8" id="KW-1003">Cell membrane</keyword>
<evidence type="ECO:0000256" key="8">
    <source>
        <dbReference type="PIRNR" id="PIRNR005353"/>
    </source>
</evidence>
<evidence type="ECO:0000256" key="6">
    <source>
        <dbReference type="ARBA" id="ARBA00022989"/>
    </source>
</evidence>
<dbReference type="PIRSF" id="PIRSF005353">
    <property type="entry name" value="PbuG"/>
    <property type="match status" value="1"/>
</dbReference>
<evidence type="ECO:0000256" key="4">
    <source>
        <dbReference type="ARBA" id="ARBA00022475"/>
    </source>
</evidence>
<feature type="region of interest" description="Disordered" evidence="9">
    <location>
        <begin position="1"/>
        <end position="21"/>
    </location>
</feature>
<dbReference type="PANTHER" id="PTHR43337:SF1">
    <property type="entry name" value="XANTHINE_URACIL PERMEASE C887.17-RELATED"/>
    <property type="match status" value="1"/>
</dbReference>
<feature type="transmembrane region" description="Helical" evidence="10">
    <location>
        <begin position="318"/>
        <end position="340"/>
    </location>
</feature>
<feature type="compositionally biased region" description="Polar residues" evidence="9">
    <location>
        <begin position="9"/>
        <end position="19"/>
    </location>
</feature>
<keyword evidence="12" id="KW-1185">Reference proteome</keyword>
<dbReference type="OrthoDB" id="9808458at2"/>
<gene>
    <name evidence="11" type="ORF">MC7420_7259</name>
</gene>
<dbReference type="RefSeq" id="WP_006098082.1">
    <property type="nucleotide sequence ID" value="NZ_DS989841.1"/>
</dbReference>
<dbReference type="GO" id="GO:0005886">
    <property type="term" value="C:plasma membrane"/>
    <property type="evidence" value="ECO:0007669"/>
    <property type="project" value="UniProtKB-SubCell"/>
</dbReference>
<dbReference type="HOGENOM" id="CLU_024508_0_1_3"/>
<dbReference type="AlphaFoldDB" id="B4VHA8"/>
<feature type="transmembrane region" description="Helical" evidence="10">
    <location>
        <begin position="380"/>
        <end position="399"/>
    </location>
</feature>
<dbReference type="InterPro" id="IPR006043">
    <property type="entry name" value="NCS2"/>
</dbReference>
<keyword evidence="6 8" id="KW-1133">Transmembrane helix</keyword>
<keyword evidence="5 8" id="KW-0812">Transmembrane</keyword>
<feature type="transmembrane region" description="Helical" evidence="10">
    <location>
        <begin position="131"/>
        <end position="153"/>
    </location>
</feature>
<evidence type="ECO:0000256" key="5">
    <source>
        <dbReference type="ARBA" id="ARBA00022692"/>
    </source>
</evidence>
<evidence type="ECO:0000256" key="3">
    <source>
        <dbReference type="ARBA" id="ARBA00022448"/>
    </source>
</evidence>
<protein>
    <submittedName>
        <fullName evidence="11">Putative permease subfamily</fullName>
    </submittedName>
</protein>
<feature type="transmembrane region" description="Helical" evidence="10">
    <location>
        <begin position="352"/>
        <end position="373"/>
    </location>
</feature>
<evidence type="ECO:0000256" key="2">
    <source>
        <dbReference type="ARBA" id="ARBA00005697"/>
    </source>
</evidence>
<evidence type="ECO:0000313" key="11">
    <source>
        <dbReference type="EMBL" id="EDX78606.1"/>
    </source>
</evidence>
<feature type="transmembrane region" description="Helical" evidence="10">
    <location>
        <begin position="223"/>
        <end position="243"/>
    </location>
</feature>
<dbReference type="eggNOG" id="COG2252">
    <property type="taxonomic scope" value="Bacteria"/>
</dbReference>
<proteinExistence type="inferred from homology"/>
<dbReference type="GO" id="GO:0005345">
    <property type="term" value="F:purine nucleobase transmembrane transporter activity"/>
    <property type="evidence" value="ECO:0007669"/>
    <property type="project" value="TreeGrafter"/>
</dbReference>
<feature type="transmembrane region" description="Helical" evidence="10">
    <location>
        <begin position="76"/>
        <end position="98"/>
    </location>
</feature>
<feature type="transmembrane region" description="Helical" evidence="10">
    <location>
        <begin position="105"/>
        <end position="125"/>
    </location>
</feature>
<feature type="transmembrane region" description="Helical" evidence="10">
    <location>
        <begin position="165"/>
        <end position="185"/>
    </location>
</feature>
<dbReference type="PANTHER" id="PTHR43337">
    <property type="entry name" value="XANTHINE/URACIL PERMEASE C887.17-RELATED"/>
    <property type="match status" value="1"/>
</dbReference>
<keyword evidence="7 8" id="KW-0472">Membrane</keyword>
<dbReference type="Proteomes" id="UP000003835">
    <property type="component" value="Unassembled WGS sequence"/>
</dbReference>
<name>B4VHA8_9CYAN</name>
<dbReference type="Pfam" id="PF00860">
    <property type="entry name" value="Xan_ur_permease"/>
    <property type="match status" value="1"/>
</dbReference>
<dbReference type="EMBL" id="DS989841">
    <property type="protein sequence ID" value="EDX78606.1"/>
    <property type="molecule type" value="Genomic_DNA"/>
</dbReference>
<evidence type="ECO:0000256" key="9">
    <source>
        <dbReference type="SAM" id="MobiDB-lite"/>
    </source>
</evidence>
<dbReference type="STRING" id="118168.MC7420_7259"/>
<evidence type="ECO:0000256" key="7">
    <source>
        <dbReference type="ARBA" id="ARBA00023136"/>
    </source>
</evidence>
<evidence type="ECO:0000313" key="12">
    <source>
        <dbReference type="Proteomes" id="UP000003835"/>
    </source>
</evidence>
<dbReference type="InterPro" id="IPR045018">
    <property type="entry name" value="Azg-like"/>
</dbReference>
<comment type="subcellular location">
    <subcellularLocation>
        <location evidence="1 8">Cell membrane</location>
        <topology evidence="1 8">Multi-pass membrane protein</topology>
    </subcellularLocation>
</comment>
<organism evidence="11 12">
    <name type="scientific">Coleofasciculus chthonoplastes PCC 7420</name>
    <dbReference type="NCBI Taxonomy" id="118168"/>
    <lineage>
        <taxon>Bacteria</taxon>
        <taxon>Bacillati</taxon>
        <taxon>Cyanobacteriota</taxon>
        <taxon>Cyanophyceae</taxon>
        <taxon>Coleofasciculales</taxon>
        <taxon>Coleofasciculaceae</taxon>
        <taxon>Coleofasciculus</taxon>
    </lineage>
</organism>
<sequence>MSHHDPNQEHSPANPSGQPAKQPGVLAKFFNFDRYHTTIRIELLAGFTTFMTMAYILVVNPGILSDAIFLQASGDLFNELVIATALSAAIATLVMGLWANYPLALAPGMGLNAFFTYSVVLGLGIDWRIALSAILIEGLIFIALTLSNVRHLIVKAIPDCLKRATAAGIGLFIAYIALSGAGIIAADAVTKTKLGDLSQPSTLIAIAGILITSAFVARRLTGALLWGILATAVLAWILGVSPLPQGIIGVPELPVDLVGSAIAGLAKINQVNSWDFLAVVFVFLFVDLFDTVGTLTGVGMQAGYINEQGELPRANQALMADAVGTTVGAVLGTSTVTTYIESASGIAEGGRTGFTAVVVAVLFMGSIFFIPLLSGIPAFATTPALVIVGVLMAGNLRGIHWDDPAESIPSFLTILMMPLTYSIAEGLAIGLITYPLIKGFQGKGNEVAIAVWVLAGIFVLRFIVMAMNSGG</sequence>
<accession>B4VHA8</accession>
<comment type="similarity">
    <text evidence="2 8">Belongs to the nucleobase:cation symporter-2 (NCS2) (TC 2.A.40) family. Azg-like subfamily.</text>
</comment>
<feature type="transmembrane region" description="Helical" evidence="10">
    <location>
        <begin position="276"/>
        <end position="298"/>
    </location>
</feature>
<reference evidence="11 12" key="1">
    <citation type="submission" date="2008-07" db="EMBL/GenBank/DDBJ databases">
        <authorList>
            <person name="Tandeau de Marsac N."/>
            <person name="Ferriera S."/>
            <person name="Johnson J."/>
            <person name="Kravitz S."/>
            <person name="Beeson K."/>
            <person name="Sutton G."/>
            <person name="Rogers Y.-H."/>
            <person name="Friedman R."/>
            <person name="Frazier M."/>
            <person name="Venter J.C."/>
        </authorList>
    </citation>
    <scope>NUCLEOTIDE SEQUENCE [LARGE SCALE GENOMIC DNA]</scope>
    <source>
        <strain evidence="11 12">PCC 7420</strain>
    </source>
</reference>
<feature type="transmembrane region" description="Helical" evidence="10">
    <location>
        <begin position="411"/>
        <end position="437"/>
    </location>
</feature>
<dbReference type="InterPro" id="IPR026033">
    <property type="entry name" value="Azg-like_bact_archaea"/>
</dbReference>
<evidence type="ECO:0000256" key="10">
    <source>
        <dbReference type="SAM" id="Phobius"/>
    </source>
</evidence>
<feature type="transmembrane region" description="Helical" evidence="10">
    <location>
        <begin position="449"/>
        <end position="467"/>
    </location>
</feature>
<keyword evidence="3 8" id="KW-0813">Transport</keyword>
<feature type="transmembrane region" description="Helical" evidence="10">
    <location>
        <begin position="43"/>
        <end position="64"/>
    </location>
</feature>
<evidence type="ECO:0000256" key="1">
    <source>
        <dbReference type="ARBA" id="ARBA00004651"/>
    </source>
</evidence>
<feature type="transmembrane region" description="Helical" evidence="10">
    <location>
        <begin position="197"/>
        <end position="216"/>
    </location>
</feature>